<evidence type="ECO:0000256" key="1">
    <source>
        <dbReference type="SAM" id="Phobius"/>
    </source>
</evidence>
<dbReference type="Proteomes" id="UP000623307">
    <property type="component" value="Chromosome 2"/>
</dbReference>
<gene>
    <name evidence="5" type="ORF">CO2235_10245</name>
    <name evidence="3" type="ORF">D2917_30300</name>
    <name evidence="2" type="ORF">E0W60_27875</name>
    <name evidence="4" type="ORF">JTE92_30235</name>
</gene>
<evidence type="ECO:0000313" key="3">
    <source>
        <dbReference type="EMBL" id="QEZ48339.1"/>
    </source>
</evidence>
<reference evidence="4 9" key="4">
    <citation type="submission" date="2021-02" db="EMBL/GenBank/DDBJ databases">
        <title>Complete Genome Sequence of Cupriavidus oxalaticus Strain Ox1, a Soil Oxalate-Degrading Species.</title>
        <authorList>
            <person name="Palmieri F."/>
            <person name="Udriet P."/>
            <person name="Deuasquier M."/>
            <person name="Beaudoing E."/>
            <person name="Johnson S.L."/>
            <person name="Davenport K.W."/>
            <person name="Chain P.S."/>
            <person name="Bindschedler S."/>
            <person name="Junier P."/>
        </authorList>
    </citation>
    <scope>NUCLEOTIDE SEQUENCE [LARGE SCALE GENOMIC DNA]</scope>
    <source>
        <strain evidence="4 9">Ox1</strain>
    </source>
</reference>
<evidence type="ECO:0000313" key="8">
    <source>
        <dbReference type="Proteomes" id="UP000325743"/>
    </source>
</evidence>
<dbReference type="EMBL" id="OGUS01000109">
    <property type="protein sequence ID" value="SPC10860.1"/>
    <property type="molecule type" value="Genomic_DNA"/>
</dbReference>
<dbReference type="EMBL" id="CP069812">
    <property type="protein sequence ID" value="QRQ94292.1"/>
    <property type="molecule type" value="Genomic_DNA"/>
</dbReference>
<keyword evidence="1" id="KW-0472">Membrane</keyword>
<name>A0A375FUF1_9BURK</name>
<accession>A0A375FUF1</accession>
<reference evidence="5 6" key="1">
    <citation type="submission" date="2018-01" db="EMBL/GenBank/DDBJ databases">
        <authorList>
            <person name="Clerissi C."/>
        </authorList>
    </citation>
    <scope>NUCLEOTIDE SEQUENCE [LARGE SCALE GENOMIC DNA]</scope>
    <source>
        <strain evidence="5">Cupriavidus oxalaticus LMG 2235</strain>
    </source>
</reference>
<dbReference type="Proteomes" id="UP000295294">
    <property type="component" value="Chromosome 2"/>
</dbReference>
<evidence type="ECO:0000313" key="2">
    <source>
        <dbReference type="EMBL" id="QBY54781.1"/>
    </source>
</evidence>
<keyword evidence="1" id="KW-0812">Transmembrane</keyword>
<keyword evidence="9" id="KW-1185">Reference proteome</keyword>
<dbReference type="EMBL" id="CP038635">
    <property type="protein sequence ID" value="QBY54781.1"/>
    <property type="molecule type" value="Genomic_DNA"/>
</dbReference>
<dbReference type="KEGG" id="cox:E0W60_27875"/>
<reference evidence="2 7" key="3">
    <citation type="submission" date="2019-03" db="EMBL/GenBank/DDBJ databases">
        <title>Efficiently degradation of phenoxyalkanoic acid herbicides by Cupriavidus oxalaticus strain X32.</title>
        <authorList>
            <person name="Sheng X."/>
        </authorList>
    </citation>
    <scope>NUCLEOTIDE SEQUENCE [LARGE SCALE GENOMIC DNA]</scope>
    <source>
        <strain evidence="2 7">X32</strain>
    </source>
</reference>
<dbReference type="STRING" id="1349762.GCA_001592245_03634"/>
<evidence type="ECO:0000313" key="5">
    <source>
        <dbReference type="EMBL" id="SPC10860.1"/>
    </source>
</evidence>
<dbReference type="OrthoDB" id="8970612at2"/>
<organism evidence="2 7">
    <name type="scientific">Cupriavidus oxalaticus</name>
    <dbReference type="NCBI Taxonomy" id="96344"/>
    <lineage>
        <taxon>Bacteria</taxon>
        <taxon>Pseudomonadati</taxon>
        <taxon>Pseudomonadota</taxon>
        <taxon>Betaproteobacteria</taxon>
        <taxon>Burkholderiales</taxon>
        <taxon>Burkholderiaceae</taxon>
        <taxon>Cupriavidus</taxon>
    </lineage>
</organism>
<dbReference type="AlphaFoldDB" id="A0A375FUF1"/>
<sequence>MQSVLSVLALIILAATAAGLASPRWLSETLLGGRPVTRLQVAVVGLCLAAFCLILVGRLAQGGAGG</sequence>
<dbReference type="EMBL" id="CP032519">
    <property type="protein sequence ID" value="QEZ48339.1"/>
    <property type="molecule type" value="Genomic_DNA"/>
</dbReference>
<dbReference type="Proteomes" id="UP000325743">
    <property type="component" value="Chromosome 2"/>
</dbReference>
<dbReference type="GeneID" id="303493870"/>
<proteinExistence type="predicted"/>
<dbReference type="RefSeq" id="WP_029046432.1">
    <property type="nucleotide sequence ID" value="NZ_CP032519.1"/>
</dbReference>
<evidence type="ECO:0000313" key="7">
    <source>
        <dbReference type="Proteomes" id="UP000295294"/>
    </source>
</evidence>
<evidence type="ECO:0000313" key="4">
    <source>
        <dbReference type="EMBL" id="QRQ94292.1"/>
    </source>
</evidence>
<protein>
    <submittedName>
        <fullName evidence="2">Uncharacterized protein</fullName>
    </submittedName>
</protein>
<dbReference type="Proteomes" id="UP000256862">
    <property type="component" value="Chromosome CO2235"/>
</dbReference>
<evidence type="ECO:0000313" key="9">
    <source>
        <dbReference type="Proteomes" id="UP000623307"/>
    </source>
</evidence>
<evidence type="ECO:0000313" key="6">
    <source>
        <dbReference type="Proteomes" id="UP000256862"/>
    </source>
</evidence>
<reference evidence="3 8" key="2">
    <citation type="submission" date="2018-09" db="EMBL/GenBank/DDBJ databases">
        <title>Complete genome sequence of Cupriavidus oxalaticus T2, a bacterium capable of phenol tolerance and degradation.</title>
        <authorList>
            <person name="Yan J."/>
        </authorList>
    </citation>
    <scope>NUCLEOTIDE SEQUENCE [LARGE SCALE GENOMIC DNA]</scope>
    <source>
        <strain evidence="3 8">T2</strain>
    </source>
</reference>
<feature type="transmembrane region" description="Helical" evidence="1">
    <location>
        <begin position="39"/>
        <end position="60"/>
    </location>
</feature>
<keyword evidence="1" id="KW-1133">Transmembrane helix</keyword>